<organism evidence="5">
    <name type="scientific">Anaplasma phagocytophilum</name>
    <name type="common">Ehrlichia phagocytophila</name>
    <dbReference type="NCBI Taxonomy" id="948"/>
    <lineage>
        <taxon>Bacteria</taxon>
        <taxon>Pseudomonadati</taxon>
        <taxon>Pseudomonadota</taxon>
        <taxon>Alphaproteobacteria</taxon>
        <taxon>Rickettsiales</taxon>
        <taxon>Anaplasmataceae</taxon>
        <taxon>Anaplasma</taxon>
        <taxon>phagocytophilum group</taxon>
    </lineage>
</organism>
<dbReference type="EMBL" id="GU236869">
    <property type="protein sequence ID" value="ADA72307.1"/>
    <property type="molecule type" value="Genomic_DNA"/>
</dbReference>
<dbReference type="PROSITE" id="PS50297">
    <property type="entry name" value="ANK_REP_REGION"/>
    <property type="match status" value="5"/>
</dbReference>
<dbReference type="PANTHER" id="PTHR24178">
    <property type="entry name" value="MOLTING PROTEIN MLT-4"/>
    <property type="match status" value="1"/>
</dbReference>
<feature type="repeat" description="ANK" evidence="3">
    <location>
        <begin position="715"/>
        <end position="747"/>
    </location>
</feature>
<feature type="compositionally biased region" description="Low complexity" evidence="4">
    <location>
        <begin position="1075"/>
        <end position="1084"/>
    </location>
</feature>
<dbReference type="InterPro" id="IPR036770">
    <property type="entry name" value="Ankyrin_rpt-contain_sf"/>
</dbReference>
<feature type="compositionally biased region" description="Basic and acidic residues" evidence="4">
    <location>
        <begin position="1174"/>
        <end position="1187"/>
    </location>
</feature>
<dbReference type="PANTHER" id="PTHR24178:SF9">
    <property type="entry name" value="ANK_REP_REGION DOMAIN-CONTAINING PROTEIN"/>
    <property type="match status" value="1"/>
</dbReference>
<evidence type="ECO:0000313" key="5">
    <source>
        <dbReference type="EMBL" id="ADA72307.1"/>
    </source>
</evidence>
<feature type="repeat" description="ANK" evidence="3">
    <location>
        <begin position="216"/>
        <end position="248"/>
    </location>
</feature>
<evidence type="ECO:0000256" key="1">
    <source>
        <dbReference type="ARBA" id="ARBA00022737"/>
    </source>
</evidence>
<dbReference type="Gene3D" id="1.25.40.20">
    <property type="entry name" value="Ankyrin repeat-containing domain"/>
    <property type="match status" value="4"/>
</dbReference>
<dbReference type="SUPFAM" id="SSF48403">
    <property type="entry name" value="Ankyrin repeat"/>
    <property type="match status" value="3"/>
</dbReference>
<dbReference type="InterPro" id="IPR002110">
    <property type="entry name" value="Ankyrin_rpt"/>
</dbReference>
<protein>
    <submittedName>
        <fullName evidence="5">AnkA</fullName>
    </submittedName>
</protein>
<evidence type="ECO:0000256" key="3">
    <source>
        <dbReference type="PROSITE-ProRule" id="PRU00023"/>
    </source>
</evidence>
<evidence type="ECO:0000256" key="2">
    <source>
        <dbReference type="ARBA" id="ARBA00023043"/>
    </source>
</evidence>
<name>D2KNS3_ANAPH</name>
<keyword evidence="2 3" id="KW-0040">ANK repeat</keyword>
<feature type="repeat" description="ANK" evidence="3">
    <location>
        <begin position="44"/>
        <end position="76"/>
    </location>
</feature>
<feature type="repeat" description="ANK" evidence="3">
    <location>
        <begin position="829"/>
        <end position="861"/>
    </location>
</feature>
<feature type="compositionally biased region" description="Polar residues" evidence="4">
    <location>
        <begin position="1111"/>
        <end position="1125"/>
    </location>
</feature>
<accession>D2KNS3</accession>
<dbReference type="SMART" id="SM00248">
    <property type="entry name" value="ANK"/>
    <property type="match status" value="13"/>
</dbReference>
<proteinExistence type="predicted"/>
<evidence type="ECO:0000256" key="4">
    <source>
        <dbReference type="SAM" id="MobiDB-lite"/>
    </source>
</evidence>
<feature type="region of interest" description="Disordered" evidence="4">
    <location>
        <begin position="1012"/>
        <end position="1216"/>
    </location>
</feature>
<reference evidence="5" key="1">
    <citation type="journal article" date="2011" name="J. Clin. Microbiol.">
        <title>Distinct host species correlate with Anaplasma phagocytophilum ankA gene clusters.</title>
        <authorList>
            <person name="Scharf W."/>
            <person name="Schauer S."/>
            <person name="Freyburger F."/>
            <person name="Petrovec M."/>
            <person name="Schaarschmidt-Kiener D."/>
            <person name="Liebisch G."/>
            <person name="Runge M."/>
            <person name="Ganter M."/>
            <person name="Kehl A."/>
            <person name="Dumler J.S."/>
            <person name="Garcia-Perez A.L."/>
            <person name="Jensen J."/>
            <person name="Fingerle V."/>
            <person name="Meli M.L."/>
            <person name="Ensser A."/>
            <person name="Stuen S."/>
            <person name="von Loewenich F.D."/>
        </authorList>
    </citation>
    <scope>NUCLEOTIDE SEQUENCE</scope>
    <source>
        <strain evidence="5">Roe_deer_6</strain>
    </source>
</reference>
<feature type="compositionally biased region" description="Low complexity" evidence="4">
    <location>
        <begin position="1035"/>
        <end position="1047"/>
    </location>
</feature>
<dbReference type="AlphaFoldDB" id="D2KNS3"/>
<gene>
    <name evidence="5" type="primary">ankA</name>
</gene>
<feature type="compositionally biased region" description="Basic and acidic residues" evidence="4">
    <location>
        <begin position="1133"/>
        <end position="1146"/>
    </location>
</feature>
<dbReference type="Pfam" id="PF00023">
    <property type="entry name" value="Ank"/>
    <property type="match status" value="1"/>
</dbReference>
<dbReference type="Pfam" id="PF12796">
    <property type="entry name" value="Ank_2"/>
    <property type="match status" value="2"/>
</dbReference>
<feature type="repeat" description="ANK" evidence="3">
    <location>
        <begin position="748"/>
        <end position="768"/>
    </location>
</feature>
<sequence length="1216" mass="128732">MLTEEETKKSKSALKAIITGDCDNFETLLQGISTEGLNTQVDNNGRTLLHYAATSRNENFYNILVEKGCDANIKDANGIDSQQARDKARRARTQWYGADINDPNVGRACMTQAVEQSAKGRVYAALALLDLARNDDANMQLNEYGHSVLHLACVEGSDPAFTAALLMKGCSLGSKDIDGNTPLHTAAFTVGKNALSNLEVLCDQSLIVDVNAQNKNGNTPLHIATERMDHEKIDSLISRFSDISVANNAGQSVFHIVAEHWPRRGVLQYIEKVQKAVSSNIEGERECAEALIFPDQKGISAVQYVLRRNVSDAGKIFDTAINIADKVYSSGSPEVKSLFTCPGAEDARTLLHLVSSNDSQNFDPVAKKILEEAYHRFGTEPFTHVDISGNAPIHAAAQKATAGVFKEVLRYTPESVVSGVASNQKAPIHIILEDEADAKNASAKLQMLIEGVRNIPSINSPSPVTGVTPVVAAYQKGLTDDVTAMLRCNSIDVDAQSHDGLTIIHHAAKDENLGILQSALSSRTRKKGSSKFPTHEGTPTPGIYAIREASGGKVSLPVLDMLMEHEPYPQHVAVEAVRKGAVGVLEHLITTEVVAVNEEITTSEGKKTTLTAEALSSGQYNVVKALIKNSADVNASPEPAVSLGIAGGCFKGRKAIKHLTRVLDAGGLVNTPEGTLSPLAAAVQAANEASNLKEANKIVNFLLQRGADLGSTDANGTPALHLATASGNFKTAQLLLNNGAQATQTDHDGRTALHIAAANGDGKLYKLLASKCPDSCKPLHSHMGDTPLHEALYSANVTEKCFLKMLKESKKHLSTDDFRDLVNSQQRANGESLLHLASSRGYGKACRVLLKAGATASVVNVEGKTPADVADPSLHARPWFFGKSVAATLAQHVQVPEGGFPPYVPSEGTGSRTPSLGSISSFDSVSDLSSLSSGSDEVSTESIKSVYATAGAAEGLGTPEDESLYATAGDAALEEPIYKEIKDIVKGETDVESVYSTVGAAVTSEEVESDYADPFDVLNPKQDRPESIYADPFGAERATSSETTTSAGPKEEPIYATVKKGPKKSDTSQKEGTASEKVSSTITVTKKKVKPQVPTRTSSLPTKEGIGSDKGLSSGTGSSFASELQAQKGKLRPVKEGAPDSTKDKTPTSLFSSEEFKKELTKAAEGLQGAVEAQKGDAGAEKAKQDPGMESAAPGSQPEAPQSEGPKPVKGGGRGR</sequence>
<keyword evidence="1" id="KW-0677">Repeat</keyword>
<dbReference type="PROSITE" id="PS50088">
    <property type="entry name" value="ANK_REPEAT"/>
    <property type="match status" value="5"/>
</dbReference>